<dbReference type="InterPro" id="IPR015797">
    <property type="entry name" value="NUDIX_hydrolase-like_dom_sf"/>
</dbReference>
<sequence length="1017" mass="109783">MAFASAKFDEVLDDLSVRFVINLPEEELVSVERICFQIEQAHWFYEDFVREENPFLPSLSLRTFTSRIFEHCPLLWKWSGQHEQAFEDFLTYKTRVPVRGAIMLNQTLDKCVLVKGWKSSSGWGFPKGKINKDEPDLDCAAREVYEETGYDITPLVTAEDFIDITIREQQIRLYIVQGVPMETSFVPQTRKEISKVEWHNLLDLPTYSNLKRRNDRKMVKTVDKTGKGKFYMVIPFLAPLRNWITKRKPAMAKAVDLSNLPAFFRDDAAAEAEEAVVDSGETTAGLKALLNLTIPGEESLAAKTNENPLLAMLNNGARIKSVSPAPSQRSQKSSKGKSAGAEILGMLKSGGSRQTKSRPSSGQGQKIMAILKRPEGLAAGEAPPPPPPPEEPQAPAPPVQQSPACAPTPMVMDSPQRPPTAPMMQQQLPPMPPHMLFSPEFNHAHLQMQMSPAHPQPPMPFMEHGMRFGPPPGWQPPPMGTRQMIFPGVPGPDFYHAPPPSNLPNFMGHMQNMHVHQQDPLEFMSPPQQAPFPVEPSVPPKPQLSTKPRAPTAESLPGFNTFPIAATPRKENKHAASLLGLFNNAPQEKSNEAPAMSEEDLSAQFAQVKIDTPPVPKAPSRTISTQTIPSPEQPTARPMPRRDSSSLLSIFNGPSAMAAKPAPKQEPRLLQIRILKREVKPQPEPEREIVAPSATEIGPGEAMTEARDLLNTLKGSQQPEPEAEAIHTPQMPRKNSASLLALFNSPAATPKADKEPTNPLLAALQGAPIESRDKPAVAPTVSPPLAALQRSPPPPVAAPETPKEVAALEPAVSTTAPPGKNSLLAALQGPPKAVPELYNPPISVMPANPLLSALMGSGVKAAPEMSSIPYPSLSTSGASLISLLNGAPSQKRAAAPASPDTTLTVRRDAVPMNGSSKPSKASLLGLLQTGPSPVTHDVTAPSVHAPATPDVMVPVSPKPSGNPMDILSILNGGRSGSSTPLPTPPSNVRRASSSTQNEEKQKSLLGLLSRIAEGGKI</sequence>
<feature type="region of interest" description="Disordered" evidence="9">
    <location>
        <begin position="771"/>
        <end position="800"/>
    </location>
</feature>
<dbReference type="SUPFAM" id="SSF55811">
    <property type="entry name" value="Nudix"/>
    <property type="match status" value="1"/>
</dbReference>
<keyword evidence="6" id="KW-0378">Hydrolase</keyword>
<dbReference type="GO" id="GO:0000932">
    <property type="term" value="C:P-body"/>
    <property type="evidence" value="ECO:0007669"/>
    <property type="project" value="TreeGrafter"/>
</dbReference>
<feature type="region of interest" description="Disordered" evidence="9">
    <location>
        <begin position="676"/>
        <end position="700"/>
    </location>
</feature>
<gene>
    <name evidence="11" type="ORF">G7K_0082-t1</name>
</gene>
<feature type="region of interest" description="Disordered" evidence="9">
    <location>
        <begin position="321"/>
        <end position="340"/>
    </location>
</feature>
<dbReference type="GO" id="GO:0000290">
    <property type="term" value="P:deadenylation-dependent decapping of nuclear-transcribed mRNA"/>
    <property type="evidence" value="ECO:0007669"/>
    <property type="project" value="InterPro"/>
</dbReference>
<dbReference type="InterPro" id="IPR036189">
    <property type="entry name" value="DCP2_BoxA_sf"/>
</dbReference>
<dbReference type="SUPFAM" id="SSF140586">
    <property type="entry name" value="Dcp2 domain-like"/>
    <property type="match status" value="1"/>
</dbReference>
<dbReference type="GO" id="GO:0000184">
    <property type="term" value="P:nuclear-transcribed mRNA catabolic process, nonsense-mediated decay"/>
    <property type="evidence" value="ECO:0007669"/>
    <property type="project" value="InterPro"/>
</dbReference>
<dbReference type="GO" id="GO:0030145">
    <property type="term" value="F:manganese ion binding"/>
    <property type="evidence" value="ECO:0007669"/>
    <property type="project" value="InterPro"/>
</dbReference>
<feature type="region of interest" description="Disordered" evidence="9">
    <location>
        <begin position="346"/>
        <end position="365"/>
    </location>
</feature>
<keyword evidence="12" id="KW-1185">Reference proteome</keyword>
<feature type="compositionally biased region" description="Pro residues" evidence="9">
    <location>
        <begin position="382"/>
        <end position="400"/>
    </location>
</feature>
<name>A0A0E9N7P2_SAICN</name>
<dbReference type="PANTHER" id="PTHR23114">
    <property type="entry name" value="M7GPPPN-MRNA HYDROLASE"/>
    <property type="match status" value="1"/>
</dbReference>
<dbReference type="CDD" id="cd03672">
    <property type="entry name" value="NUDIX_Dcp2p_Nudt20"/>
    <property type="match status" value="1"/>
</dbReference>
<feature type="compositionally biased region" description="Low complexity" evidence="9">
    <location>
        <begin position="327"/>
        <end position="340"/>
    </location>
</feature>
<dbReference type="Gene3D" id="1.10.10.1050">
    <property type="entry name" value="Dcp2, box A domain"/>
    <property type="match status" value="1"/>
</dbReference>
<protein>
    <recommendedName>
        <fullName evidence="10">Nudix hydrolase domain-containing protein</fullName>
    </recommendedName>
</protein>
<feature type="region of interest" description="Disordered" evidence="9">
    <location>
        <begin position="377"/>
        <end position="420"/>
    </location>
</feature>
<comment type="subcellular location">
    <subcellularLocation>
        <location evidence="2">Cytoplasm</location>
    </subcellularLocation>
</comment>
<evidence type="ECO:0000256" key="7">
    <source>
        <dbReference type="ARBA" id="ARBA00022884"/>
    </source>
</evidence>
<evidence type="ECO:0000256" key="3">
    <source>
        <dbReference type="ARBA" id="ARBA00005279"/>
    </source>
</evidence>
<dbReference type="STRING" id="698492.A0A0E9N7P2"/>
<comment type="cofactor">
    <cofactor evidence="1">
        <name>Mn(2+)</name>
        <dbReference type="ChEBI" id="CHEBI:29035"/>
    </cofactor>
</comment>
<reference evidence="11 12" key="3">
    <citation type="journal article" date="2015" name="Genome Announc.">
        <title>Draft Genome Sequence of the Archiascomycetous Yeast Saitoella complicata.</title>
        <authorList>
            <person name="Yamauchi K."/>
            <person name="Kondo S."/>
            <person name="Hamamoto M."/>
            <person name="Takahashi Y."/>
            <person name="Ogura Y."/>
            <person name="Hayashi T."/>
            <person name="Nishida H."/>
        </authorList>
    </citation>
    <scope>NUCLEOTIDE SEQUENCE [LARGE SCALE GENOMIC DNA]</scope>
    <source>
        <strain evidence="11 12">NRRL Y-17804</strain>
    </source>
</reference>
<evidence type="ECO:0000256" key="1">
    <source>
        <dbReference type="ARBA" id="ARBA00001936"/>
    </source>
</evidence>
<feature type="region of interest" description="Disordered" evidence="9">
    <location>
        <begin position="527"/>
        <end position="558"/>
    </location>
</feature>
<proteinExistence type="inferred from homology"/>
<comment type="caution">
    <text evidence="11">The sequence shown here is derived from an EMBL/GenBank/DDBJ whole genome shotgun (WGS) entry which is preliminary data.</text>
</comment>
<evidence type="ECO:0000256" key="9">
    <source>
        <dbReference type="SAM" id="MobiDB-lite"/>
    </source>
</evidence>
<dbReference type="InterPro" id="IPR007722">
    <property type="entry name" value="DCP2_BoxA"/>
</dbReference>
<dbReference type="FunFam" id="1.10.10.1050:FF:000003">
    <property type="entry name" value="Decapping enzyme Dcp2, putative"/>
    <property type="match status" value="1"/>
</dbReference>
<evidence type="ECO:0000256" key="4">
    <source>
        <dbReference type="ARBA" id="ARBA00022490"/>
    </source>
</evidence>
<evidence type="ECO:0000256" key="6">
    <source>
        <dbReference type="ARBA" id="ARBA00022801"/>
    </source>
</evidence>
<dbReference type="PANTHER" id="PTHR23114:SF17">
    <property type="entry name" value="M7GPPPN-MRNA HYDROLASE"/>
    <property type="match status" value="1"/>
</dbReference>
<dbReference type="GO" id="GO:0003723">
    <property type="term" value="F:RNA binding"/>
    <property type="evidence" value="ECO:0007669"/>
    <property type="project" value="UniProtKB-KW"/>
</dbReference>
<dbReference type="Proteomes" id="UP000033140">
    <property type="component" value="Unassembled WGS sequence"/>
</dbReference>
<evidence type="ECO:0000313" key="12">
    <source>
        <dbReference type="Proteomes" id="UP000033140"/>
    </source>
</evidence>
<keyword evidence="4" id="KW-0963">Cytoplasm</keyword>
<keyword evidence="8" id="KW-0464">Manganese</keyword>
<dbReference type="Pfam" id="PF00293">
    <property type="entry name" value="NUDIX"/>
    <property type="match status" value="1"/>
</dbReference>
<dbReference type="FunFam" id="3.90.79.10:FF:000003">
    <property type="entry name" value="M7GpppN-mRNA hydrolase isoform 2"/>
    <property type="match status" value="1"/>
</dbReference>
<dbReference type="GO" id="GO:0140933">
    <property type="term" value="F:5'-(N(7)-methylguanosine 5'-triphospho)-[mRNA] hydrolase activity"/>
    <property type="evidence" value="ECO:0007669"/>
    <property type="project" value="InterPro"/>
</dbReference>
<dbReference type="SMART" id="SM01125">
    <property type="entry name" value="DCP2"/>
    <property type="match status" value="1"/>
</dbReference>
<dbReference type="PROSITE" id="PS00893">
    <property type="entry name" value="NUDIX_BOX"/>
    <property type="match status" value="1"/>
</dbReference>
<dbReference type="AlphaFoldDB" id="A0A0E9N7P2"/>
<dbReference type="InterPro" id="IPR020084">
    <property type="entry name" value="NUDIX_hydrolase_CS"/>
</dbReference>
<feature type="domain" description="Nudix hydrolase" evidence="10">
    <location>
        <begin position="94"/>
        <end position="224"/>
    </location>
</feature>
<evidence type="ECO:0000256" key="8">
    <source>
        <dbReference type="ARBA" id="ARBA00023211"/>
    </source>
</evidence>
<reference evidence="11 12" key="1">
    <citation type="journal article" date="2011" name="J. Gen. Appl. Microbiol.">
        <title>Draft genome sequencing of the enigmatic yeast Saitoella complicata.</title>
        <authorList>
            <person name="Nishida H."/>
            <person name="Hamamoto M."/>
            <person name="Sugiyama J."/>
        </authorList>
    </citation>
    <scope>NUCLEOTIDE SEQUENCE [LARGE SCALE GENOMIC DNA]</scope>
    <source>
        <strain evidence="11 12">NRRL Y-17804</strain>
    </source>
</reference>
<feature type="region of interest" description="Disordered" evidence="9">
    <location>
        <begin position="943"/>
        <end position="1017"/>
    </location>
</feature>
<feature type="compositionally biased region" description="Polar residues" evidence="9">
    <location>
        <begin position="621"/>
        <end position="630"/>
    </location>
</feature>
<evidence type="ECO:0000259" key="10">
    <source>
        <dbReference type="PROSITE" id="PS51462"/>
    </source>
</evidence>
<dbReference type="PROSITE" id="PS51462">
    <property type="entry name" value="NUDIX"/>
    <property type="match status" value="1"/>
</dbReference>
<keyword evidence="7" id="KW-0694">RNA-binding</keyword>
<keyword evidence="5" id="KW-0479">Metal-binding</keyword>
<dbReference type="Gene3D" id="3.90.79.10">
    <property type="entry name" value="Nucleoside Triphosphate Pyrophosphohydrolase"/>
    <property type="match status" value="1"/>
</dbReference>
<feature type="compositionally biased region" description="Pro residues" evidence="9">
    <location>
        <begin position="528"/>
        <end position="542"/>
    </location>
</feature>
<dbReference type="InterPro" id="IPR000086">
    <property type="entry name" value="NUDIX_hydrolase_dom"/>
</dbReference>
<reference evidence="11 12" key="2">
    <citation type="journal article" date="2014" name="J. Gen. Appl. Microbiol.">
        <title>The early diverging ascomycetous budding yeast Saitoella complicata has three histone deacetylases belonging to the Clr6, Hos2, and Rpd3 lineages.</title>
        <authorList>
            <person name="Nishida H."/>
            <person name="Matsumoto T."/>
            <person name="Kondo S."/>
            <person name="Hamamoto M."/>
            <person name="Yoshikawa H."/>
        </authorList>
    </citation>
    <scope>NUCLEOTIDE SEQUENCE [LARGE SCALE GENOMIC DNA]</scope>
    <source>
        <strain evidence="11 12">NRRL Y-17804</strain>
    </source>
</reference>
<feature type="compositionally biased region" description="Basic and acidic residues" evidence="9">
    <location>
        <begin position="676"/>
        <end position="689"/>
    </location>
</feature>
<dbReference type="EMBL" id="BACD03000001">
    <property type="protein sequence ID" value="GAO45833.1"/>
    <property type="molecule type" value="Genomic_DNA"/>
</dbReference>
<feature type="region of interest" description="Disordered" evidence="9">
    <location>
        <begin position="613"/>
        <end position="649"/>
    </location>
</feature>
<evidence type="ECO:0000313" key="11">
    <source>
        <dbReference type="EMBL" id="GAO45833.1"/>
    </source>
</evidence>
<comment type="similarity">
    <text evidence="3">Belongs to the Nudix hydrolase family. DCP2 subfamily.</text>
</comment>
<dbReference type="Pfam" id="PF05026">
    <property type="entry name" value="DCP2"/>
    <property type="match status" value="1"/>
</dbReference>
<accession>A0A0E9N7P2</accession>
<evidence type="ECO:0000256" key="5">
    <source>
        <dbReference type="ARBA" id="ARBA00022723"/>
    </source>
</evidence>
<dbReference type="OMA" id="KSAKWAD"/>
<dbReference type="InterPro" id="IPR044099">
    <property type="entry name" value="Dcp2_NUDIX"/>
</dbReference>
<feature type="compositionally biased region" description="Polar residues" evidence="9">
    <location>
        <begin position="351"/>
        <end position="364"/>
    </location>
</feature>
<evidence type="ECO:0000256" key="2">
    <source>
        <dbReference type="ARBA" id="ARBA00004496"/>
    </source>
</evidence>
<organism evidence="11 12">
    <name type="scientific">Saitoella complicata (strain BCRC 22490 / CBS 7301 / JCM 7358 / NBRC 10748 / NRRL Y-17804)</name>
    <dbReference type="NCBI Taxonomy" id="698492"/>
    <lineage>
        <taxon>Eukaryota</taxon>
        <taxon>Fungi</taxon>
        <taxon>Dikarya</taxon>
        <taxon>Ascomycota</taxon>
        <taxon>Taphrinomycotina</taxon>
        <taxon>Taphrinomycotina incertae sedis</taxon>
        <taxon>Saitoella</taxon>
    </lineage>
</organism>